<proteinExistence type="predicted"/>
<dbReference type="Proteomes" id="UP000092024">
    <property type="component" value="Unassembled WGS sequence"/>
</dbReference>
<evidence type="ECO:0000313" key="3">
    <source>
        <dbReference type="Proteomes" id="UP000092024"/>
    </source>
</evidence>
<reference evidence="2 3" key="1">
    <citation type="submission" date="2016-05" db="EMBL/GenBank/DDBJ databases">
        <title>Paenibacillus oryzae. sp. nov., isolated from the rice root.</title>
        <authorList>
            <person name="Zhang J."/>
            <person name="Zhang X."/>
        </authorList>
    </citation>
    <scope>NUCLEOTIDE SEQUENCE [LARGE SCALE GENOMIC DNA]</scope>
    <source>
        <strain evidence="2 3">1DrF-4</strain>
    </source>
</reference>
<dbReference type="RefSeq" id="WP_068683655.1">
    <property type="nucleotide sequence ID" value="NZ_LYPA01000062.1"/>
</dbReference>
<name>A0A1A5YHU0_9BACL</name>
<sequence length="131" mass="15283">MHRKLFTLKEANDLLPTIKAELANLQKLSNELEAQHTIYQILKNKTVDTSSEPLFELESRLEFKQLEIKLFVENFTRKGVLLKMIEPGLLDFPSVVDGKEVLLCWREGEERITHYHEHEDGFAGRRPHPES</sequence>
<feature type="coiled-coil region" evidence="1">
    <location>
        <begin position="8"/>
        <end position="45"/>
    </location>
</feature>
<dbReference type="OrthoDB" id="9802910at2"/>
<gene>
    <name evidence="2" type="ORF">A7K91_25880</name>
</gene>
<dbReference type="GO" id="GO:0051301">
    <property type="term" value="P:cell division"/>
    <property type="evidence" value="ECO:0007669"/>
    <property type="project" value="UniProtKB-KW"/>
</dbReference>
<dbReference type="InterPro" id="IPR018699">
    <property type="entry name" value="DUF2203"/>
</dbReference>
<keyword evidence="3" id="KW-1185">Reference proteome</keyword>
<accession>A0A1A5YHU0</accession>
<dbReference type="PIRSF" id="PIRSF016498">
    <property type="entry name" value="UCP016498"/>
    <property type="match status" value="1"/>
</dbReference>
<dbReference type="AlphaFoldDB" id="A0A1A5YHU0"/>
<organism evidence="2 3">
    <name type="scientific">Paenibacillus oryzae</name>
    <dbReference type="NCBI Taxonomy" id="1844972"/>
    <lineage>
        <taxon>Bacteria</taxon>
        <taxon>Bacillati</taxon>
        <taxon>Bacillota</taxon>
        <taxon>Bacilli</taxon>
        <taxon>Bacillales</taxon>
        <taxon>Paenibacillaceae</taxon>
        <taxon>Paenibacillus</taxon>
    </lineage>
</organism>
<keyword evidence="2" id="KW-0131">Cell cycle</keyword>
<comment type="caution">
    <text evidence="2">The sequence shown here is derived from an EMBL/GenBank/DDBJ whole genome shotgun (WGS) entry which is preliminary data.</text>
</comment>
<evidence type="ECO:0000313" key="2">
    <source>
        <dbReference type="EMBL" id="OBR65162.1"/>
    </source>
</evidence>
<protein>
    <submittedName>
        <fullName evidence="2">Cell division protein DivIVA</fullName>
    </submittedName>
</protein>
<dbReference type="EMBL" id="LYPA01000062">
    <property type="protein sequence ID" value="OBR65162.1"/>
    <property type="molecule type" value="Genomic_DNA"/>
</dbReference>
<keyword evidence="1" id="KW-0175">Coiled coil</keyword>
<keyword evidence="2" id="KW-0132">Cell division</keyword>
<dbReference type="STRING" id="1844972.A7K91_25880"/>
<evidence type="ECO:0000256" key="1">
    <source>
        <dbReference type="SAM" id="Coils"/>
    </source>
</evidence>
<dbReference type="Pfam" id="PF09969">
    <property type="entry name" value="DUF2203"/>
    <property type="match status" value="1"/>
</dbReference>